<sequence length="252" mass="27682">MNYVPSPPRAGIVQPASQWSHAVPAYMPWAHQNAPAHFMRFQGGHMLAPGQVMVPGGANTASGDLYVHPGDPCSSRMMPSAQTVPSPYPSFPSTSYCIPRFKRKMTSDPWEPIPAKQLVTEKMLQRLNGLSLQEPCTSGYVPNKTAVNRPAAADGLMAAEDSFEFNKASDNAVNNTESNLIFTDALKEIQRSHLNASSLEERLALNEVKKATMAIVPWSPPIIPVEGEKKYQDFLQPPAKDEEEDNEASMEM</sequence>
<keyword evidence="2" id="KW-1185">Reference proteome</keyword>
<accession>A0AAJ6QVR1</accession>
<protein>
    <submittedName>
        <fullName evidence="3">Uncharacterized protein LOC100903372</fullName>
    </submittedName>
</protein>
<organism evidence="2 3">
    <name type="scientific">Galendromus occidentalis</name>
    <name type="common">western predatory mite</name>
    <dbReference type="NCBI Taxonomy" id="34638"/>
    <lineage>
        <taxon>Eukaryota</taxon>
        <taxon>Metazoa</taxon>
        <taxon>Ecdysozoa</taxon>
        <taxon>Arthropoda</taxon>
        <taxon>Chelicerata</taxon>
        <taxon>Arachnida</taxon>
        <taxon>Acari</taxon>
        <taxon>Parasitiformes</taxon>
        <taxon>Mesostigmata</taxon>
        <taxon>Gamasina</taxon>
        <taxon>Phytoseioidea</taxon>
        <taxon>Phytoseiidae</taxon>
        <taxon>Typhlodrominae</taxon>
        <taxon>Galendromus</taxon>
    </lineage>
</organism>
<evidence type="ECO:0000313" key="2">
    <source>
        <dbReference type="Proteomes" id="UP000694867"/>
    </source>
</evidence>
<evidence type="ECO:0000256" key="1">
    <source>
        <dbReference type="SAM" id="MobiDB-lite"/>
    </source>
</evidence>
<dbReference type="RefSeq" id="XP_003745643.1">
    <property type="nucleotide sequence ID" value="XM_003745595.1"/>
</dbReference>
<evidence type="ECO:0000313" key="3">
    <source>
        <dbReference type="RefSeq" id="XP_003745643.1"/>
    </source>
</evidence>
<proteinExistence type="predicted"/>
<reference evidence="3" key="1">
    <citation type="submission" date="2025-08" db="UniProtKB">
        <authorList>
            <consortium name="RefSeq"/>
        </authorList>
    </citation>
    <scope>IDENTIFICATION</scope>
</reference>
<dbReference type="AlphaFoldDB" id="A0AAJ6QVR1"/>
<feature type="compositionally biased region" description="Acidic residues" evidence="1">
    <location>
        <begin position="241"/>
        <end position="252"/>
    </location>
</feature>
<dbReference type="KEGG" id="goe:100903372"/>
<name>A0AAJ6QVR1_9ACAR</name>
<gene>
    <name evidence="3" type="primary">LOC100903372</name>
</gene>
<dbReference type="Proteomes" id="UP000694867">
    <property type="component" value="Unplaced"/>
</dbReference>
<feature type="region of interest" description="Disordered" evidence="1">
    <location>
        <begin position="229"/>
        <end position="252"/>
    </location>
</feature>
<dbReference type="GeneID" id="100903372"/>